<dbReference type="Proteomes" id="UP000004893">
    <property type="component" value="Unassembled WGS sequence"/>
</dbReference>
<evidence type="ECO:0000256" key="1">
    <source>
        <dbReference type="ARBA" id="ARBA00010688"/>
    </source>
</evidence>
<proteinExistence type="inferred from homology"/>
<keyword evidence="2" id="KW-0808">Transferase</keyword>
<evidence type="ECO:0000256" key="3">
    <source>
        <dbReference type="ARBA" id="ARBA00022777"/>
    </source>
</evidence>
<organism evidence="5 6">
    <name type="scientific">[Clostridium] hylemonae DSM 15053</name>
    <dbReference type="NCBI Taxonomy" id="553973"/>
    <lineage>
        <taxon>Bacteria</taxon>
        <taxon>Bacillati</taxon>
        <taxon>Bacillota</taxon>
        <taxon>Clostridia</taxon>
        <taxon>Lachnospirales</taxon>
        <taxon>Lachnospiraceae</taxon>
    </lineage>
</organism>
<gene>
    <name evidence="5" type="ORF">CLOHYLEM_05093</name>
</gene>
<dbReference type="HOGENOM" id="CLU_027634_13_0_9"/>
<dbReference type="InterPro" id="IPR050306">
    <property type="entry name" value="PfkB_Carbo_kinase"/>
</dbReference>
<sequence length="295" mass="32146">MGDKPRILGIGIATMDIYCHQRRMYPGGNEYNIAYNAGLLGADAGFMGVFADDMAGSILEQTLLDAGIDTSHSHHEKGSSGYALVDLKDGDRVFLDWNKKGVTDLYPFTFTEEEITYIKTYDIACISWGARVDKSRMKKLAGAGVPICYDFYDNFTAEDIDSISPYIKFAFFSCSHMSEEETKNILAACVRLGVRIAVGTRGGEPAIACDGSRFYTQEVFRVKAKDTMGAGDSYISAFLTNYLSAEADESFTAEDKITASLKKAAEFAAAVVVKDGSLGVGYDVDPNDLSKIINL</sequence>
<dbReference type="AlphaFoldDB" id="C0BZ54"/>
<keyword evidence="6" id="KW-1185">Reference proteome</keyword>
<accession>C0BZ54</accession>
<dbReference type="InterPro" id="IPR011611">
    <property type="entry name" value="PfkB_dom"/>
</dbReference>
<dbReference type="STRING" id="553973.CLOHYLEM_05093"/>
<dbReference type="eggNOG" id="COG0524">
    <property type="taxonomic scope" value="Bacteria"/>
</dbReference>
<comment type="similarity">
    <text evidence="1">Belongs to the carbohydrate kinase PfkB family.</text>
</comment>
<dbReference type="EMBL" id="ABYI02000019">
    <property type="protein sequence ID" value="EEG74432.1"/>
    <property type="molecule type" value="Genomic_DNA"/>
</dbReference>
<dbReference type="Pfam" id="PF00294">
    <property type="entry name" value="PfkB"/>
    <property type="match status" value="1"/>
</dbReference>
<protein>
    <submittedName>
        <fullName evidence="5">Kinase, PfkB family</fullName>
    </submittedName>
</protein>
<dbReference type="SUPFAM" id="SSF53613">
    <property type="entry name" value="Ribokinase-like"/>
    <property type="match status" value="1"/>
</dbReference>
<dbReference type="InterPro" id="IPR002173">
    <property type="entry name" value="Carboh/pur_kinase_PfkB_CS"/>
</dbReference>
<feature type="domain" description="Carbohydrate kinase PfkB" evidence="4">
    <location>
        <begin position="16"/>
        <end position="276"/>
    </location>
</feature>
<dbReference type="OrthoDB" id="9775849at2"/>
<keyword evidence="3 5" id="KW-0418">Kinase</keyword>
<dbReference type="PROSITE" id="PS00584">
    <property type="entry name" value="PFKB_KINASES_2"/>
    <property type="match status" value="1"/>
</dbReference>
<name>C0BZ54_9FIRM</name>
<comment type="caution">
    <text evidence="5">The sequence shown here is derived from an EMBL/GenBank/DDBJ whole genome shotgun (WGS) entry which is preliminary data.</text>
</comment>
<evidence type="ECO:0000259" key="4">
    <source>
        <dbReference type="Pfam" id="PF00294"/>
    </source>
</evidence>
<evidence type="ECO:0000313" key="5">
    <source>
        <dbReference type="EMBL" id="EEG74432.1"/>
    </source>
</evidence>
<dbReference type="RefSeq" id="WP_006442429.1">
    <property type="nucleotide sequence ID" value="NZ_CP036524.1"/>
</dbReference>
<dbReference type="PANTHER" id="PTHR43085:SF41">
    <property type="entry name" value="FRUCTOSELYSINE 6-KINASE"/>
    <property type="match status" value="1"/>
</dbReference>
<dbReference type="InterPro" id="IPR029056">
    <property type="entry name" value="Ribokinase-like"/>
</dbReference>
<dbReference type="PANTHER" id="PTHR43085">
    <property type="entry name" value="HEXOKINASE FAMILY MEMBER"/>
    <property type="match status" value="1"/>
</dbReference>
<reference evidence="5" key="2">
    <citation type="submission" date="2013-06" db="EMBL/GenBank/DDBJ databases">
        <title>Draft genome sequence of Clostridium hylemonae (DSM 15053).</title>
        <authorList>
            <person name="Sudarsanam P."/>
            <person name="Ley R."/>
            <person name="Guruge J."/>
            <person name="Turnbaugh P.J."/>
            <person name="Mahowald M."/>
            <person name="Liep D."/>
            <person name="Gordon J."/>
        </authorList>
    </citation>
    <scope>NUCLEOTIDE SEQUENCE</scope>
    <source>
        <strain evidence="5">DSM 15053</strain>
    </source>
</reference>
<dbReference type="GO" id="GO:0016301">
    <property type="term" value="F:kinase activity"/>
    <property type="evidence" value="ECO:0007669"/>
    <property type="project" value="UniProtKB-KW"/>
</dbReference>
<evidence type="ECO:0000313" key="6">
    <source>
        <dbReference type="Proteomes" id="UP000004893"/>
    </source>
</evidence>
<reference evidence="5" key="1">
    <citation type="submission" date="2009-02" db="EMBL/GenBank/DDBJ databases">
        <authorList>
            <person name="Fulton L."/>
            <person name="Clifton S."/>
            <person name="Fulton B."/>
            <person name="Xu J."/>
            <person name="Minx P."/>
            <person name="Pepin K.H."/>
            <person name="Johnson M."/>
            <person name="Bhonagiri V."/>
            <person name="Nash W.E."/>
            <person name="Mardis E.R."/>
            <person name="Wilson R.K."/>
        </authorList>
    </citation>
    <scope>NUCLEOTIDE SEQUENCE [LARGE SCALE GENOMIC DNA]</scope>
    <source>
        <strain evidence="5">DSM 15053</strain>
    </source>
</reference>
<evidence type="ECO:0000256" key="2">
    <source>
        <dbReference type="ARBA" id="ARBA00022679"/>
    </source>
</evidence>
<dbReference type="Gene3D" id="3.40.1190.20">
    <property type="match status" value="1"/>
</dbReference>